<organism evidence="2 3">
    <name type="scientific">Litchfieldia salsa</name>
    <dbReference type="NCBI Taxonomy" id="930152"/>
    <lineage>
        <taxon>Bacteria</taxon>
        <taxon>Bacillati</taxon>
        <taxon>Bacillota</taxon>
        <taxon>Bacilli</taxon>
        <taxon>Bacillales</taxon>
        <taxon>Bacillaceae</taxon>
        <taxon>Litchfieldia</taxon>
    </lineage>
</organism>
<evidence type="ECO:0000313" key="2">
    <source>
        <dbReference type="EMBL" id="SDP32249.1"/>
    </source>
</evidence>
<dbReference type="Pfam" id="PF00144">
    <property type="entry name" value="Beta-lactamase"/>
    <property type="match status" value="1"/>
</dbReference>
<reference evidence="3" key="1">
    <citation type="submission" date="2016-10" db="EMBL/GenBank/DDBJ databases">
        <authorList>
            <person name="Varghese N."/>
            <person name="Submissions S."/>
        </authorList>
    </citation>
    <scope>NUCLEOTIDE SEQUENCE [LARGE SCALE GENOMIC DNA]</scope>
    <source>
        <strain evidence="3">IBRC-M10078</strain>
    </source>
</reference>
<dbReference type="Gene3D" id="3.40.710.10">
    <property type="entry name" value="DD-peptidase/beta-lactamase superfamily"/>
    <property type="match status" value="1"/>
</dbReference>
<protein>
    <submittedName>
        <fullName evidence="2">CubicO group peptidase, beta-lactamase class C family</fullName>
    </submittedName>
</protein>
<feature type="domain" description="Beta-lactamase-related" evidence="1">
    <location>
        <begin position="16"/>
        <end position="379"/>
    </location>
</feature>
<dbReference type="OrthoDB" id="9770183at2"/>
<evidence type="ECO:0000259" key="1">
    <source>
        <dbReference type="Pfam" id="PF00144"/>
    </source>
</evidence>
<proteinExistence type="predicted"/>
<dbReference type="STRING" id="930152.SAMN05216565_102358"/>
<dbReference type="InterPro" id="IPR001466">
    <property type="entry name" value="Beta-lactam-related"/>
</dbReference>
<dbReference type="EMBL" id="FNJU01000002">
    <property type="protein sequence ID" value="SDP32249.1"/>
    <property type="molecule type" value="Genomic_DNA"/>
</dbReference>
<dbReference type="InterPro" id="IPR012338">
    <property type="entry name" value="Beta-lactam/transpept-like"/>
</dbReference>
<dbReference type="InterPro" id="IPR050789">
    <property type="entry name" value="Diverse_Enzym_Activities"/>
</dbReference>
<dbReference type="AlphaFoldDB" id="A0A1H0RSC2"/>
<dbReference type="Proteomes" id="UP000199159">
    <property type="component" value="Unassembled WGS sequence"/>
</dbReference>
<gene>
    <name evidence="2" type="ORF">SAMN05216565_102358</name>
</gene>
<dbReference type="PANTHER" id="PTHR43283">
    <property type="entry name" value="BETA-LACTAMASE-RELATED"/>
    <property type="match status" value="1"/>
</dbReference>
<accession>A0A1H0RSC2</accession>
<sequence>MHTMQRLHPLLKSFVEKGPAGCSLAVMHQGKLVFEDYVGFADKDLQKPVTEETIFRIYSMTKVVTCTAALMLYERGYFLLNDPLEEYLPEFKNPSVYRLNEQGEWIVTPAKKSILVKDLFTMTSGLTYGGEGDESERQVSKALSELNDRDMYGEKATVRNLSKLLASIPLAFDPGSQWRYGFSHDVLGALIEVLSGKSFSDFLNEEIFKPLEMLDTFFKVPDDKQHRLAAIYDRSEDGVLIRNESMDRQFHPNSTFESGGAGLLSTLKDFSNFSHMLANGGELNGVKIIGKNTISLMGTNHLQSEQMKQYNWDYLAGYGYGLGVRTMIDPAVGGLNSSIGEFGWSGLAGTWMLVDPKEKLSAVYMQQMLPNFEAYHQPRLRAVIYGALN</sequence>
<dbReference type="SUPFAM" id="SSF56601">
    <property type="entry name" value="beta-lactamase/transpeptidase-like"/>
    <property type="match status" value="1"/>
</dbReference>
<evidence type="ECO:0000313" key="3">
    <source>
        <dbReference type="Proteomes" id="UP000199159"/>
    </source>
</evidence>
<keyword evidence="3" id="KW-1185">Reference proteome</keyword>
<dbReference type="PANTHER" id="PTHR43283:SF3">
    <property type="entry name" value="BETA-LACTAMASE FAMILY PROTEIN (AFU_ORTHOLOGUE AFUA_5G07500)"/>
    <property type="match status" value="1"/>
</dbReference>
<name>A0A1H0RSC2_9BACI</name>